<accession>A0ABX5I695</accession>
<proteinExistence type="predicted"/>
<organism evidence="4 5">
    <name type="scientific">Staphylococcus chromogenes</name>
    <name type="common">Staphylococcus hyicus subsp. chromogenes</name>
    <dbReference type="NCBI Taxonomy" id="46126"/>
    <lineage>
        <taxon>Bacteria</taxon>
        <taxon>Bacillati</taxon>
        <taxon>Bacillota</taxon>
        <taxon>Bacilli</taxon>
        <taxon>Bacillales</taxon>
        <taxon>Staphylococcaceae</taxon>
        <taxon>Staphylococcus</taxon>
    </lineage>
</organism>
<comment type="caution">
    <text evidence="4">The sequence shown here is derived from an EMBL/GenBank/DDBJ whole genome shotgun (WGS) entry which is preliminary data.</text>
</comment>
<evidence type="ECO:0000313" key="5">
    <source>
        <dbReference type="Proteomes" id="UP000242008"/>
    </source>
</evidence>
<feature type="domain" description="Glycosyl transferase family 1" evidence="3">
    <location>
        <begin position="31"/>
        <end position="185"/>
    </location>
</feature>
<keyword evidence="5" id="KW-1185">Reference proteome</keyword>
<evidence type="ECO:0000313" key="4">
    <source>
        <dbReference type="EMBL" id="PTG68068.1"/>
    </source>
</evidence>
<name>A0ABX5I695_STACR</name>
<keyword evidence="1" id="KW-0328">Glycosyltransferase</keyword>
<reference evidence="4 5" key="1">
    <citation type="journal article" date="2016" name="Front. Microbiol.">
        <title>Comprehensive Phylogenetic Analysis of Bovine Non-aureus Staphylococci Species Based on Whole-Genome Sequencing.</title>
        <authorList>
            <person name="Naushad S."/>
            <person name="Barkema H.W."/>
            <person name="Luby C."/>
            <person name="Condas L.A."/>
            <person name="Nobrega D.B."/>
            <person name="Carson D.A."/>
            <person name="De Buck J."/>
        </authorList>
    </citation>
    <scope>NUCLEOTIDE SEQUENCE [LARGE SCALE GENOMIC DNA]</scope>
    <source>
        <strain evidence="4 5">SNUC 1363</strain>
    </source>
</reference>
<protein>
    <recommendedName>
        <fullName evidence="3">Glycosyl transferase family 1 domain-containing protein</fullName>
    </recommendedName>
</protein>
<evidence type="ECO:0000256" key="1">
    <source>
        <dbReference type="ARBA" id="ARBA00022676"/>
    </source>
</evidence>
<gene>
    <name evidence="4" type="ORF">BU676_10880</name>
</gene>
<dbReference type="Proteomes" id="UP000242008">
    <property type="component" value="Unassembled WGS sequence"/>
</dbReference>
<dbReference type="EMBL" id="PZAO01000035">
    <property type="protein sequence ID" value="PTG68068.1"/>
    <property type="molecule type" value="Genomic_DNA"/>
</dbReference>
<dbReference type="InterPro" id="IPR001296">
    <property type="entry name" value="Glyco_trans_1"/>
</dbReference>
<dbReference type="SUPFAM" id="SSF53756">
    <property type="entry name" value="UDP-Glycosyltransferase/glycogen phosphorylase"/>
    <property type="match status" value="1"/>
</dbReference>
<dbReference type="PANTHER" id="PTHR12526:SF629">
    <property type="entry name" value="TEICHURONIC ACID BIOSYNTHESIS GLYCOSYLTRANSFERASE TUAH-RELATED"/>
    <property type="match status" value="1"/>
</dbReference>
<sequence length="216" mass="24709">MVNNYGYSEKVKVIPHGIQTLPSKEINNIIRKNKAVVISRLVKLKQIDHIIKAINLIKNDDPGFILEIYGNGDELENLKSLVKKNKLENNIIFKGYTNNPLEIYNESLFSITTSKTEGFSLGILESMAVGTPVISYDFNYGPQEIIDNNKNGLIISKDNIKELAEKISYLKNNEKVLKVMSKKSIEKIEEKFSKQSVKNKWFEFIENNNIINQNNL</sequence>
<dbReference type="Gene3D" id="3.40.50.2000">
    <property type="entry name" value="Glycogen Phosphorylase B"/>
    <property type="match status" value="2"/>
</dbReference>
<evidence type="ECO:0000256" key="2">
    <source>
        <dbReference type="ARBA" id="ARBA00022679"/>
    </source>
</evidence>
<dbReference type="PANTHER" id="PTHR12526">
    <property type="entry name" value="GLYCOSYLTRANSFERASE"/>
    <property type="match status" value="1"/>
</dbReference>
<dbReference type="RefSeq" id="WP_107372839.1">
    <property type="nucleotide sequence ID" value="NZ_PYZS01000034.1"/>
</dbReference>
<dbReference type="Pfam" id="PF00534">
    <property type="entry name" value="Glycos_transf_1"/>
    <property type="match status" value="1"/>
</dbReference>
<evidence type="ECO:0000259" key="3">
    <source>
        <dbReference type="Pfam" id="PF00534"/>
    </source>
</evidence>
<keyword evidence="2" id="KW-0808">Transferase</keyword>